<dbReference type="InterPro" id="IPR053827">
    <property type="entry name" value="Gp10_C"/>
</dbReference>
<dbReference type="SUPFAM" id="SSF88874">
    <property type="entry name" value="Receptor-binding domain of short tail fibre protein gp12"/>
    <property type="match status" value="1"/>
</dbReference>
<accession>A0A6N3A7F2</accession>
<dbReference type="CDD" id="cd22641">
    <property type="entry name" value="C24-like"/>
    <property type="match status" value="1"/>
</dbReference>
<proteinExistence type="predicted"/>
<sequence length="919" mass="100345">MRAGTKQPYKSVRKGNKMIFSTITQNNLNLAADTTEIPAQYSNNIQFKFIQDNERFSGYIPTIYIGVYDSAMIECGDVISAGGAVVVDGDGVFAISNEIMYRNGFLAVGVTLTNNDENVSLKPVIYRIQASVGGLSPLPPDEGEWQQVVKAFVETLFNNWSAENLDPIKAQLEELISTAQTQQEKITSQQTQIDNAIGNMGDYEIVQEDPVQIRFKKGDGTFGETVDLGDGLASKAMVNAGYYTYKDISYGGSASNNGIDVAEIDGAYSQVTTNGFQLFDASKLPTKSQGGATVTNNDDGSFTISGSGNLTSDCVFSYTYSHEETLRLIKSGQINFKNEMTTKPNFAVQLFYENNGKMVLLSNATNPTDSATITQAMLDDSTSSLRISFSGTTGQTIKAGTIKPILYQDGDGTFEPFTGGIASPNPEYPQEPKFVGDYNEGTQKYDIDFMTSGKNLFNINGNVNVDGYSKEQKTTNTVENGVLTCNVNSATAHGVGQRLYGLKGKTISVSAKLKSLGEATLGNMYIYESSGTYKVVSNTTALDTVFAINNYTCQTDDIVVAFASGNGTGVQFYDIMVNYGAKFVDYEPFTGFETTTVQLNQPLRELPNGVKDTIENGVGTRRVGCVDLGDFDYTDYSNYNGYYTTVGNLKSDNYGEAICTHFKVIKSHGEMGIRIGAGNSNIYIEQVSSVYPTASEFKSAMSGVKLFYELATPTTEQITLPTLPSWYPYTDAWVGTELQPSFVEWHIKIAGVNQNDLTVIKEDISQLQTETTQLNDDVTKLMGAFTSVTDLTKQLFLLMHRVGDIIFSTSDENPSTIYGGTWVAWGKGQVPVGVDTSDSDFNTVEKTGGEKEHTLTVDEMPSHKHDFGQQFATTSNLSGSYGYYMIAGTQTDVIKNTGGNQPHNNLQPYITCYMWKRTA</sequence>
<feature type="domain" description="Baseplate structural protein Gp10 C-terminal" evidence="1">
    <location>
        <begin position="796"/>
        <end position="918"/>
    </location>
</feature>
<reference evidence="2" key="1">
    <citation type="submission" date="2019-11" db="EMBL/GenBank/DDBJ databases">
        <authorList>
            <person name="Feng L."/>
        </authorList>
    </citation>
    <scope>NUCLEOTIDE SEQUENCE</scope>
    <source>
        <strain evidence="2">CramosumLFYP8</strain>
    </source>
</reference>
<evidence type="ECO:0000259" key="1">
    <source>
        <dbReference type="Pfam" id="PF21939"/>
    </source>
</evidence>
<gene>
    <name evidence="2" type="ORF">CRLFYP8_02417</name>
</gene>
<organism evidence="2">
    <name type="scientific">Thomasclavelia ramosa</name>
    <dbReference type="NCBI Taxonomy" id="1547"/>
    <lineage>
        <taxon>Bacteria</taxon>
        <taxon>Bacillati</taxon>
        <taxon>Bacillota</taxon>
        <taxon>Erysipelotrichia</taxon>
        <taxon>Erysipelotrichales</taxon>
        <taxon>Coprobacillaceae</taxon>
        <taxon>Thomasclavelia</taxon>
    </lineage>
</organism>
<dbReference type="AlphaFoldDB" id="A0A6N3A7F2"/>
<dbReference type="Pfam" id="PF21939">
    <property type="entry name" value="Gp10_C"/>
    <property type="match status" value="1"/>
</dbReference>
<dbReference type="EMBL" id="CACRTL010000019">
    <property type="protein sequence ID" value="VYT88215.1"/>
    <property type="molecule type" value="Genomic_DNA"/>
</dbReference>
<evidence type="ECO:0000313" key="2">
    <source>
        <dbReference type="EMBL" id="VYT88215.1"/>
    </source>
</evidence>
<name>A0A6N3A7F2_9FIRM</name>
<protein>
    <recommendedName>
        <fullName evidence="1">Baseplate structural protein Gp10 C-terminal domain-containing protein</fullName>
    </recommendedName>
</protein>